<protein>
    <submittedName>
        <fullName evidence="2">DUF4440 domain-containing protein</fullName>
    </submittedName>
</protein>
<dbReference type="Pfam" id="PF13474">
    <property type="entry name" value="SnoaL_3"/>
    <property type="match status" value="1"/>
</dbReference>
<dbReference type="EMBL" id="POUN01000006">
    <property type="protein sequence ID" value="PNF79048.1"/>
    <property type="molecule type" value="Genomic_DNA"/>
</dbReference>
<dbReference type="InterPro" id="IPR037401">
    <property type="entry name" value="SnoaL-like"/>
</dbReference>
<dbReference type="Proteomes" id="UP000235925">
    <property type="component" value="Unassembled WGS sequence"/>
</dbReference>
<dbReference type="AlphaFoldDB" id="A0A2N8RXE4"/>
<reference evidence="2 3" key="1">
    <citation type="submission" date="2018-01" db="EMBL/GenBank/DDBJ databases">
        <title>Denitrification phenotypes of diverse strains of Pseudomonas stutzeri.</title>
        <authorList>
            <person name="Milligan D.A."/>
            <person name="Bergaust L."/>
            <person name="Bakken L.R."/>
            <person name="Frostegard A."/>
        </authorList>
    </citation>
    <scope>NUCLEOTIDE SEQUENCE [LARGE SCALE GENOMIC DNA]</scope>
    <source>
        <strain evidence="2 3">KC</strain>
    </source>
</reference>
<organism evidence="2 3">
    <name type="scientific">Stutzerimonas stutzeri</name>
    <name type="common">Pseudomonas stutzeri</name>
    <dbReference type="NCBI Taxonomy" id="316"/>
    <lineage>
        <taxon>Bacteria</taxon>
        <taxon>Pseudomonadati</taxon>
        <taxon>Pseudomonadota</taxon>
        <taxon>Gammaproteobacteria</taxon>
        <taxon>Pseudomonadales</taxon>
        <taxon>Pseudomonadaceae</taxon>
        <taxon>Stutzerimonas</taxon>
    </lineage>
</organism>
<dbReference type="SUPFAM" id="SSF54427">
    <property type="entry name" value="NTF2-like"/>
    <property type="match status" value="1"/>
</dbReference>
<dbReference type="InterPro" id="IPR032710">
    <property type="entry name" value="NTF2-like_dom_sf"/>
</dbReference>
<dbReference type="RefSeq" id="WP_102826621.1">
    <property type="nucleotide sequence ID" value="NZ_CP139348.1"/>
</dbReference>
<evidence type="ECO:0000313" key="3">
    <source>
        <dbReference type="Proteomes" id="UP000235925"/>
    </source>
</evidence>
<gene>
    <name evidence="2" type="ORF">CXK92_19235</name>
</gene>
<comment type="caution">
    <text evidence="2">The sequence shown here is derived from an EMBL/GenBank/DDBJ whole genome shotgun (WGS) entry which is preliminary data.</text>
</comment>
<accession>A0A2N8RXE4</accession>
<evidence type="ECO:0000313" key="2">
    <source>
        <dbReference type="EMBL" id="PNF79048.1"/>
    </source>
</evidence>
<sequence length="154" mass="17629">MNTETRENEITIRQLHETFEQATVAKDLDRIMAQYAQDVVAFDAVGVLQFKGVSAYREHWQRCFEFCQGEGFFETHELHVDVSGDMACSRMLTHCGGPNAEGEMQTAWMRGTRVWARRDGEWKVIHEHFSMPFDMQTGQVCMDQAPSPAHQQAG</sequence>
<feature type="domain" description="SnoaL-like" evidence="1">
    <location>
        <begin position="12"/>
        <end position="133"/>
    </location>
</feature>
<dbReference type="OrthoDB" id="9812295at2"/>
<evidence type="ECO:0000259" key="1">
    <source>
        <dbReference type="Pfam" id="PF13474"/>
    </source>
</evidence>
<proteinExistence type="predicted"/>
<name>A0A2N8RXE4_STUST</name>
<dbReference type="Gene3D" id="3.10.450.50">
    <property type="match status" value="1"/>
</dbReference>